<dbReference type="EMBL" id="MU006723">
    <property type="protein sequence ID" value="KAF2626054.1"/>
    <property type="molecule type" value="Genomic_DNA"/>
</dbReference>
<dbReference type="Proteomes" id="UP000799754">
    <property type="component" value="Unassembled WGS sequence"/>
</dbReference>
<proteinExistence type="predicted"/>
<protein>
    <submittedName>
        <fullName evidence="1">Uncharacterized protein</fullName>
    </submittedName>
</protein>
<evidence type="ECO:0000313" key="1">
    <source>
        <dbReference type="EMBL" id="KAF2626054.1"/>
    </source>
</evidence>
<comment type="caution">
    <text evidence="1">The sequence shown here is derived from an EMBL/GenBank/DDBJ whole genome shotgun (WGS) entry which is preliminary data.</text>
</comment>
<keyword evidence="2" id="KW-1185">Reference proteome</keyword>
<evidence type="ECO:0000313" key="2">
    <source>
        <dbReference type="Proteomes" id="UP000799754"/>
    </source>
</evidence>
<sequence length="445" mass="48945">MFEPQYRFKAGETTRSWNSDKNAARRQFQPRPGVYRARELIAGFGPLIDTCIHRVGRDRPEATRDVLLDGLAAILATSGRESSLSLRHGAHSEMADQADTISAALVGYVRESLDYENANPKFSMTSHCDGHLWTQEVVGELMGSRGDSVVMQLYNEWSHRIVLLRNALMPFENWDEVPIVIVAEGSQGMRILETPSDSFIRHVLSGRLPQKAVVDMAKALTAPSLPSGGFGFQYSQGVVLPAFLNGSSSRSLLRYYPARETASASEVLFDYEYALYDNAEKSELPPETAKLSQGTAESATDVSKLKSRTIAGTDGSRAHLRIELELRGHLEAVFPVCLGQIARGWRYASRVPRSNGHYPADPGHTLFHRVDDALALPGLVFSALASEQHDDTLHVFPISDPLLGLALFGKLYPGNVVSLSGVDDFASTLQAGRGFGTKFVHWQRT</sequence>
<reference evidence="1" key="1">
    <citation type="journal article" date="2020" name="Stud. Mycol.">
        <title>101 Dothideomycetes genomes: a test case for predicting lifestyles and emergence of pathogens.</title>
        <authorList>
            <person name="Haridas S."/>
            <person name="Albert R."/>
            <person name="Binder M."/>
            <person name="Bloem J."/>
            <person name="Labutti K."/>
            <person name="Salamov A."/>
            <person name="Andreopoulos B."/>
            <person name="Baker S."/>
            <person name="Barry K."/>
            <person name="Bills G."/>
            <person name="Bluhm B."/>
            <person name="Cannon C."/>
            <person name="Castanera R."/>
            <person name="Culley D."/>
            <person name="Daum C."/>
            <person name="Ezra D."/>
            <person name="Gonzalez J."/>
            <person name="Henrissat B."/>
            <person name="Kuo A."/>
            <person name="Liang C."/>
            <person name="Lipzen A."/>
            <person name="Lutzoni F."/>
            <person name="Magnuson J."/>
            <person name="Mondo S."/>
            <person name="Nolan M."/>
            <person name="Ohm R."/>
            <person name="Pangilinan J."/>
            <person name="Park H.-J."/>
            <person name="Ramirez L."/>
            <person name="Alfaro M."/>
            <person name="Sun H."/>
            <person name="Tritt A."/>
            <person name="Yoshinaga Y."/>
            <person name="Zwiers L.-H."/>
            <person name="Turgeon B."/>
            <person name="Goodwin S."/>
            <person name="Spatafora J."/>
            <person name="Crous P."/>
            <person name="Grigoriev I."/>
        </authorList>
    </citation>
    <scope>NUCLEOTIDE SEQUENCE</scope>
    <source>
        <strain evidence="1">CBS 525.71</strain>
    </source>
</reference>
<organism evidence="1 2">
    <name type="scientific">Macroventuria anomochaeta</name>
    <dbReference type="NCBI Taxonomy" id="301207"/>
    <lineage>
        <taxon>Eukaryota</taxon>
        <taxon>Fungi</taxon>
        <taxon>Dikarya</taxon>
        <taxon>Ascomycota</taxon>
        <taxon>Pezizomycotina</taxon>
        <taxon>Dothideomycetes</taxon>
        <taxon>Pleosporomycetidae</taxon>
        <taxon>Pleosporales</taxon>
        <taxon>Pleosporineae</taxon>
        <taxon>Didymellaceae</taxon>
        <taxon>Macroventuria</taxon>
    </lineage>
</organism>
<accession>A0ACB6RY29</accession>
<gene>
    <name evidence="1" type="ORF">BU25DRAFT_344824</name>
</gene>
<name>A0ACB6RY29_9PLEO</name>